<keyword evidence="2" id="KW-0732">Signal</keyword>
<comment type="caution">
    <text evidence="4">The sequence shown here is derived from an EMBL/GenBank/DDBJ whole genome shotgun (WGS) entry which is preliminary data.</text>
</comment>
<dbReference type="PANTHER" id="PTHR21063">
    <property type="entry name" value="LFA-3"/>
    <property type="match status" value="1"/>
</dbReference>
<dbReference type="FunFam" id="2.60.40.10:FF:002431">
    <property type="entry name" value="Si:ch211-222k6.3"/>
    <property type="match status" value="2"/>
</dbReference>
<dbReference type="EMBL" id="JAFHDT010000025">
    <property type="protein sequence ID" value="KAI7791263.1"/>
    <property type="molecule type" value="Genomic_DNA"/>
</dbReference>
<dbReference type="AlphaFoldDB" id="A0A9W7T475"/>
<dbReference type="PANTHER" id="PTHR21063:SF4">
    <property type="entry name" value="CD48 ANTIGEN-RELATED"/>
    <property type="match status" value="1"/>
</dbReference>
<protein>
    <submittedName>
        <fullName evidence="4">CD48 antigen-like</fullName>
    </submittedName>
</protein>
<gene>
    <name evidence="4" type="ORF">IRJ41_014045</name>
</gene>
<dbReference type="Pfam" id="PF07686">
    <property type="entry name" value="V-set"/>
    <property type="match status" value="2"/>
</dbReference>
<keyword evidence="5" id="KW-1185">Reference proteome</keyword>
<feature type="chain" id="PRO_5040919168" evidence="2">
    <location>
        <begin position="21"/>
        <end position="301"/>
    </location>
</feature>
<organism evidence="4 5">
    <name type="scientific">Triplophysa rosa</name>
    <name type="common">Cave loach</name>
    <dbReference type="NCBI Taxonomy" id="992332"/>
    <lineage>
        <taxon>Eukaryota</taxon>
        <taxon>Metazoa</taxon>
        <taxon>Chordata</taxon>
        <taxon>Craniata</taxon>
        <taxon>Vertebrata</taxon>
        <taxon>Euteleostomi</taxon>
        <taxon>Actinopterygii</taxon>
        <taxon>Neopterygii</taxon>
        <taxon>Teleostei</taxon>
        <taxon>Ostariophysi</taxon>
        <taxon>Cypriniformes</taxon>
        <taxon>Nemacheilidae</taxon>
        <taxon>Triplophysa</taxon>
    </lineage>
</organism>
<evidence type="ECO:0000256" key="2">
    <source>
        <dbReference type="SAM" id="SignalP"/>
    </source>
</evidence>
<proteinExistence type="predicted"/>
<feature type="signal peptide" evidence="2">
    <location>
        <begin position="1"/>
        <end position="20"/>
    </location>
</feature>
<dbReference type="SUPFAM" id="SSF48726">
    <property type="entry name" value="Immunoglobulin"/>
    <property type="match status" value="2"/>
</dbReference>
<evidence type="ECO:0000256" key="1">
    <source>
        <dbReference type="SAM" id="Phobius"/>
    </source>
</evidence>
<feature type="transmembrane region" description="Helical" evidence="1">
    <location>
        <begin position="236"/>
        <end position="256"/>
    </location>
</feature>
<dbReference type="Proteomes" id="UP001059041">
    <property type="component" value="Linkage Group LG25"/>
</dbReference>
<accession>A0A9W7T475</accession>
<dbReference type="InterPro" id="IPR036179">
    <property type="entry name" value="Ig-like_dom_sf"/>
</dbReference>
<evidence type="ECO:0000259" key="3">
    <source>
        <dbReference type="SMART" id="SM00409"/>
    </source>
</evidence>
<sequence>MLICKRSLILFLLGVFGADADEVKSVSVMEGDSVTLHTDVTDIQRDDQILWMFGPRDTRIAEIRNQKPNTYDETARYKGKLKLNNETGSLTITNISIRNSGLYKVEIINSKETSGRKFNVTVYDEVKSVMEGDSVTLHTDLTHIQTQDQILWMFGPRDTRIAEIRNQKPNTYDETARYGSKLKLNNETGSLTITNISIRNSGLYKVEIINSKETSGRKFNVTVYDASADNRSHVCAVTVAAAVVVLVVFIGIVVAVKQSRQRSHEEGISINHLNNDMRANRDEVSVPLAAANGVQHPPCIG</sequence>
<feature type="domain" description="Immunoglobulin" evidence="3">
    <location>
        <begin position="23"/>
        <end position="123"/>
    </location>
</feature>
<keyword evidence="1" id="KW-0472">Membrane</keyword>
<keyword evidence="1" id="KW-0812">Transmembrane</keyword>
<evidence type="ECO:0000313" key="5">
    <source>
        <dbReference type="Proteomes" id="UP001059041"/>
    </source>
</evidence>
<feature type="domain" description="Immunoglobulin" evidence="3">
    <location>
        <begin position="124"/>
        <end position="224"/>
    </location>
</feature>
<dbReference type="Gene3D" id="2.60.40.10">
    <property type="entry name" value="Immunoglobulins"/>
    <property type="match status" value="2"/>
</dbReference>
<dbReference type="InterPro" id="IPR003599">
    <property type="entry name" value="Ig_sub"/>
</dbReference>
<evidence type="ECO:0000313" key="4">
    <source>
        <dbReference type="EMBL" id="KAI7791263.1"/>
    </source>
</evidence>
<keyword evidence="1" id="KW-1133">Transmembrane helix</keyword>
<reference evidence="4" key="1">
    <citation type="submission" date="2021-02" db="EMBL/GenBank/DDBJ databases">
        <title>Comparative genomics reveals that relaxation of natural selection precedes convergent phenotypic evolution of cavefish.</title>
        <authorList>
            <person name="Peng Z."/>
        </authorList>
    </citation>
    <scope>NUCLEOTIDE SEQUENCE</scope>
    <source>
        <tissue evidence="4">Muscle</tissue>
    </source>
</reference>
<dbReference type="InterPro" id="IPR013783">
    <property type="entry name" value="Ig-like_fold"/>
</dbReference>
<name>A0A9W7T475_TRIRA</name>
<dbReference type="InterPro" id="IPR013106">
    <property type="entry name" value="Ig_V-set"/>
</dbReference>
<dbReference type="SMART" id="SM00409">
    <property type="entry name" value="IG"/>
    <property type="match status" value="2"/>
</dbReference>